<sequence length="163" mass="17872">MSESAPSRSMESLDPRARVVWVVFELVIGAVVGLGGTWLVDRFVFEIAFWVGPVAAAVLALAGAGYALLRYRVWRFEVQEDAVYLERGVFTRVESVVPFVRIQNVDTKRGPVERLAGLSSVVVYTAGTRGADATLPGLAPERATALREELRELAVESEYEDAL</sequence>
<reference evidence="3 4" key="1">
    <citation type="journal article" date="2014" name="PLoS Genet.">
        <title>Phylogenetically driven sequencing of extremely halophilic archaea reveals strategies for static and dynamic osmo-response.</title>
        <authorList>
            <person name="Becker E.A."/>
            <person name="Seitzer P.M."/>
            <person name="Tritt A."/>
            <person name="Larsen D."/>
            <person name="Krusor M."/>
            <person name="Yao A.I."/>
            <person name="Wu D."/>
            <person name="Madern D."/>
            <person name="Eisen J.A."/>
            <person name="Darling A.E."/>
            <person name="Facciotti M.T."/>
        </authorList>
    </citation>
    <scope>NUCLEOTIDE SEQUENCE [LARGE SCALE GENOMIC DNA]</scope>
    <source>
        <strain evidence="3 4">100A6</strain>
    </source>
</reference>
<keyword evidence="1" id="KW-0472">Membrane</keyword>
<dbReference type="Pfam" id="PF03703">
    <property type="entry name" value="bPH_2"/>
    <property type="match status" value="1"/>
</dbReference>
<evidence type="ECO:0000259" key="2">
    <source>
        <dbReference type="Pfam" id="PF03703"/>
    </source>
</evidence>
<dbReference type="InterPro" id="IPR005182">
    <property type="entry name" value="YdbS-like_PH"/>
</dbReference>
<keyword evidence="1" id="KW-0812">Transmembrane</keyword>
<evidence type="ECO:0000256" key="1">
    <source>
        <dbReference type="SAM" id="Phobius"/>
    </source>
</evidence>
<proteinExistence type="predicted"/>
<comment type="caution">
    <text evidence="3">The sequence shown here is derived from an EMBL/GenBank/DDBJ whole genome shotgun (WGS) entry which is preliminary data.</text>
</comment>
<protein>
    <recommendedName>
        <fullName evidence="2">YdbS-like PH domain-containing protein</fullName>
    </recommendedName>
</protein>
<accession>M0M3N7</accession>
<dbReference type="PANTHER" id="PTHR34473:SF3">
    <property type="entry name" value="TRANSMEMBRANE PROTEIN-RELATED"/>
    <property type="match status" value="1"/>
</dbReference>
<dbReference type="eggNOG" id="arCOG04622">
    <property type="taxonomic scope" value="Archaea"/>
</dbReference>
<feature type="domain" description="YdbS-like PH" evidence="2">
    <location>
        <begin position="71"/>
        <end position="149"/>
    </location>
</feature>
<feature type="transmembrane region" description="Helical" evidence="1">
    <location>
        <begin position="47"/>
        <end position="69"/>
    </location>
</feature>
<dbReference type="PANTHER" id="PTHR34473">
    <property type="entry name" value="UPF0699 TRANSMEMBRANE PROTEIN YDBS"/>
    <property type="match status" value="1"/>
</dbReference>
<evidence type="ECO:0000313" key="4">
    <source>
        <dbReference type="Proteomes" id="UP000011566"/>
    </source>
</evidence>
<dbReference type="AlphaFoldDB" id="M0M3N7"/>
<feature type="transmembrane region" description="Helical" evidence="1">
    <location>
        <begin position="20"/>
        <end position="41"/>
    </location>
</feature>
<name>M0M3N7_9EURY</name>
<dbReference type="PATRIC" id="fig|1132509.6.peg.1282"/>
<gene>
    <name evidence="3" type="ORF">C447_05583</name>
</gene>
<organism evidence="3 4">
    <name type="scientific">Halococcus hamelinensis 100A6</name>
    <dbReference type="NCBI Taxonomy" id="1132509"/>
    <lineage>
        <taxon>Archaea</taxon>
        <taxon>Methanobacteriati</taxon>
        <taxon>Methanobacteriota</taxon>
        <taxon>Stenosarchaea group</taxon>
        <taxon>Halobacteria</taxon>
        <taxon>Halobacteriales</taxon>
        <taxon>Halococcaceae</taxon>
        <taxon>Halococcus</taxon>
    </lineage>
</organism>
<keyword evidence="1" id="KW-1133">Transmembrane helix</keyword>
<evidence type="ECO:0000313" key="3">
    <source>
        <dbReference type="EMBL" id="EMA39998.1"/>
    </source>
</evidence>
<keyword evidence="4" id="KW-1185">Reference proteome</keyword>
<dbReference type="Proteomes" id="UP000011566">
    <property type="component" value="Unassembled WGS sequence"/>
</dbReference>
<dbReference type="EMBL" id="AOMB01000014">
    <property type="protein sequence ID" value="EMA39998.1"/>
    <property type="molecule type" value="Genomic_DNA"/>
</dbReference>